<dbReference type="PANTHER" id="PTHR12378">
    <property type="entry name" value="DESUMOYLATING ISOPEPTIDASE"/>
    <property type="match status" value="1"/>
</dbReference>
<accession>A0ABR2EZZ2</accession>
<protein>
    <recommendedName>
        <fullName evidence="4">PPPDE domain-containing protein</fullName>
    </recommendedName>
</protein>
<feature type="domain" description="PPPDE" evidence="4">
    <location>
        <begin position="19"/>
        <end position="69"/>
    </location>
</feature>
<dbReference type="InterPro" id="IPR008580">
    <property type="entry name" value="PPPDE_dom"/>
</dbReference>
<dbReference type="Proteomes" id="UP001472677">
    <property type="component" value="Unassembled WGS sequence"/>
</dbReference>
<evidence type="ECO:0000259" key="4">
    <source>
        <dbReference type="Pfam" id="PF05903"/>
    </source>
</evidence>
<name>A0ABR2EZZ2_9ROSI</name>
<dbReference type="EMBL" id="JBBPBM010000009">
    <property type="protein sequence ID" value="KAK8568277.1"/>
    <property type="molecule type" value="Genomic_DNA"/>
</dbReference>
<evidence type="ECO:0000313" key="6">
    <source>
        <dbReference type="Proteomes" id="UP001472677"/>
    </source>
</evidence>
<comment type="similarity">
    <text evidence="1">Belongs to the DeSI family.</text>
</comment>
<proteinExistence type="inferred from homology"/>
<evidence type="ECO:0000313" key="5">
    <source>
        <dbReference type="EMBL" id="KAK8568277.1"/>
    </source>
</evidence>
<sequence length="158" mass="18528">MLRVYGVEYAFGAHYYPTRARLREFMERQSASYSGDTNHLIFKNCNHFCEDICCKLTGNQMPKWVHYATAYFQRLKATAVHQDHNFQSDNEKKRLRSAFSCLLSITVLQREMLTCKVCIETTEQSNSLHSNIVLFQTLKLKENLPNRTECRMCKEEKG</sequence>
<gene>
    <name evidence="5" type="ORF">V6N12_006833</name>
</gene>
<keyword evidence="6" id="KW-1185">Reference proteome</keyword>
<evidence type="ECO:0000256" key="1">
    <source>
        <dbReference type="ARBA" id="ARBA00008140"/>
    </source>
</evidence>
<evidence type="ECO:0000256" key="2">
    <source>
        <dbReference type="ARBA" id="ARBA00022670"/>
    </source>
</evidence>
<keyword evidence="3" id="KW-0378">Hydrolase</keyword>
<reference evidence="5 6" key="1">
    <citation type="journal article" date="2024" name="G3 (Bethesda)">
        <title>Genome assembly of Hibiscus sabdariffa L. provides insights into metabolisms of medicinal natural products.</title>
        <authorList>
            <person name="Kim T."/>
        </authorList>
    </citation>
    <scope>NUCLEOTIDE SEQUENCE [LARGE SCALE GENOMIC DNA]</scope>
    <source>
        <strain evidence="5">TK-2024</strain>
        <tissue evidence="5">Old leaves</tissue>
    </source>
</reference>
<dbReference type="Pfam" id="PF05903">
    <property type="entry name" value="Peptidase_C97"/>
    <property type="match status" value="1"/>
</dbReference>
<dbReference type="Gene3D" id="3.90.1720.30">
    <property type="entry name" value="PPPDE domains"/>
    <property type="match status" value="1"/>
</dbReference>
<evidence type="ECO:0000256" key="3">
    <source>
        <dbReference type="ARBA" id="ARBA00022801"/>
    </source>
</evidence>
<comment type="caution">
    <text evidence="5">The sequence shown here is derived from an EMBL/GenBank/DDBJ whole genome shotgun (WGS) entry which is preliminary data.</text>
</comment>
<keyword evidence="2" id="KW-0645">Protease</keyword>
<organism evidence="5 6">
    <name type="scientific">Hibiscus sabdariffa</name>
    <name type="common">roselle</name>
    <dbReference type="NCBI Taxonomy" id="183260"/>
    <lineage>
        <taxon>Eukaryota</taxon>
        <taxon>Viridiplantae</taxon>
        <taxon>Streptophyta</taxon>
        <taxon>Embryophyta</taxon>
        <taxon>Tracheophyta</taxon>
        <taxon>Spermatophyta</taxon>
        <taxon>Magnoliopsida</taxon>
        <taxon>eudicotyledons</taxon>
        <taxon>Gunneridae</taxon>
        <taxon>Pentapetalae</taxon>
        <taxon>rosids</taxon>
        <taxon>malvids</taxon>
        <taxon>Malvales</taxon>
        <taxon>Malvaceae</taxon>
        <taxon>Malvoideae</taxon>
        <taxon>Hibiscus</taxon>
    </lineage>
</organism>
<dbReference type="InterPro" id="IPR042266">
    <property type="entry name" value="PPPDE_sf"/>
</dbReference>
<dbReference type="PANTHER" id="PTHR12378:SF83">
    <property type="entry name" value="PPPDE DOMAIN-CONTAINING PROTEIN"/>
    <property type="match status" value="1"/>
</dbReference>